<dbReference type="GO" id="GO:0006355">
    <property type="term" value="P:regulation of DNA-templated transcription"/>
    <property type="evidence" value="ECO:0007669"/>
    <property type="project" value="InterPro"/>
</dbReference>
<dbReference type="InterPro" id="IPR014317">
    <property type="entry name" value="Transcription_activator_PspF"/>
</dbReference>
<dbReference type="Pfam" id="PF00158">
    <property type="entry name" value="Sigma54_activat"/>
    <property type="match status" value="1"/>
</dbReference>
<dbReference type="InterPro" id="IPR025944">
    <property type="entry name" value="Sigma_54_int_dom_CS"/>
</dbReference>
<dbReference type="InterPro" id="IPR058031">
    <property type="entry name" value="AAA_lid_NorR"/>
</dbReference>
<protein>
    <submittedName>
        <fullName evidence="7">Phage shock protein operon transcriptional activator</fullName>
    </submittedName>
</protein>
<evidence type="ECO:0000256" key="1">
    <source>
        <dbReference type="ARBA" id="ARBA00022741"/>
    </source>
</evidence>
<proteinExistence type="predicted"/>
<dbReference type="AlphaFoldDB" id="A0AB39HDF2"/>
<dbReference type="RefSeq" id="WP_306100233.1">
    <property type="nucleotide sequence ID" value="NZ_CP162601.1"/>
</dbReference>
<dbReference type="GO" id="GO:0005524">
    <property type="term" value="F:ATP binding"/>
    <property type="evidence" value="ECO:0007669"/>
    <property type="project" value="UniProtKB-KW"/>
</dbReference>
<feature type="domain" description="Sigma-54 factor interaction" evidence="6">
    <location>
        <begin position="10"/>
        <end position="240"/>
    </location>
</feature>
<reference evidence="7" key="1">
    <citation type="submission" date="2024-07" db="EMBL/GenBank/DDBJ databases">
        <title>Genome Analysis of a Potential Novel Vibrio Species Secreting pH- and Thermo-stable Alginate Lyase and its Application in Producing Alginate Oligosaccharides.</title>
        <authorList>
            <person name="Huang H."/>
            <person name="Bao K."/>
        </authorList>
    </citation>
    <scope>NUCLEOTIDE SEQUENCE</scope>
    <source>
        <strain evidence="7">HB236076</strain>
    </source>
</reference>
<dbReference type="FunFam" id="3.40.50.300:FF:000006">
    <property type="entry name" value="DNA-binding transcriptional regulator NtrC"/>
    <property type="match status" value="1"/>
</dbReference>
<keyword evidence="3" id="KW-0805">Transcription regulation</keyword>
<dbReference type="InterPro" id="IPR003593">
    <property type="entry name" value="AAA+_ATPase"/>
</dbReference>
<keyword evidence="2" id="KW-0067">ATP-binding</keyword>
<dbReference type="Gene3D" id="3.40.50.300">
    <property type="entry name" value="P-loop containing nucleotide triphosphate hydrolases"/>
    <property type="match status" value="1"/>
</dbReference>
<evidence type="ECO:0000313" key="7">
    <source>
        <dbReference type="EMBL" id="XDK24174.1"/>
    </source>
</evidence>
<dbReference type="PROSITE" id="PS50045">
    <property type="entry name" value="SIGMA54_INTERACT_4"/>
    <property type="match status" value="1"/>
</dbReference>
<dbReference type="GO" id="GO:0003677">
    <property type="term" value="F:DNA binding"/>
    <property type="evidence" value="ECO:0007669"/>
    <property type="project" value="UniProtKB-KW"/>
</dbReference>
<evidence type="ECO:0000256" key="4">
    <source>
        <dbReference type="ARBA" id="ARBA00023125"/>
    </source>
</evidence>
<gene>
    <name evidence="7" type="primary">pspF</name>
    <name evidence="7" type="ORF">AB0763_08025</name>
</gene>
<dbReference type="Gene3D" id="1.10.10.60">
    <property type="entry name" value="Homeodomain-like"/>
    <property type="match status" value="1"/>
</dbReference>
<dbReference type="EMBL" id="CP162601">
    <property type="protein sequence ID" value="XDK24174.1"/>
    <property type="molecule type" value="Genomic_DNA"/>
</dbReference>
<dbReference type="Gene3D" id="1.10.8.60">
    <property type="match status" value="1"/>
</dbReference>
<dbReference type="PROSITE" id="PS00688">
    <property type="entry name" value="SIGMA54_INTERACT_3"/>
    <property type="match status" value="1"/>
</dbReference>
<dbReference type="KEGG" id="vih:AB0763_08025"/>
<dbReference type="InterPro" id="IPR027417">
    <property type="entry name" value="P-loop_NTPase"/>
</dbReference>
<dbReference type="Pfam" id="PF25601">
    <property type="entry name" value="AAA_lid_14"/>
    <property type="match status" value="1"/>
</dbReference>
<name>A0AB39HDF2_9VIBR</name>
<keyword evidence="1" id="KW-0547">Nucleotide-binding</keyword>
<dbReference type="InterPro" id="IPR009057">
    <property type="entry name" value="Homeodomain-like_sf"/>
</dbReference>
<evidence type="ECO:0000256" key="3">
    <source>
        <dbReference type="ARBA" id="ARBA00023015"/>
    </source>
</evidence>
<dbReference type="PROSITE" id="PS00676">
    <property type="entry name" value="SIGMA54_INTERACT_2"/>
    <property type="match status" value="1"/>
</dbReference>
<dbReference type="InterPro" id="IPR002078">
    <property type="entry name" value="Sigma_54_int"/>
</dbReference>
<dbReference type="SUPFAM" id="SSF52540">
    <property type="entry name" value="P-loop containing nucleoside triphosphate hydrolases"/>
    <property type="match status" value="1"/>
</dbReference>
<evidence type="ECO:0000259" key="6">
    <source>
        <dbReference type="PROSITE" id="PS50045"/>
    </source>
</evidence>
<evidence type="ECO:0000256" key="5">
    <source>
        <dbReference type="ARBA" id="ARBA00023163"/>
    </source>
</evidence>
<keyword evidence="5" id="KW-0804">Transcription</keyword>
<dbReference type="PANTHER" id="PTHR32071:SF38">
    <property type="entry name" value="PSP OPERON TRANSCRIPTIONAL ACTIVATOR"/>
    <property type="match status" value="1"/>
</dbReference>
<dbReference type="InterPro" id="IPR025943">
    <property type="entry name" value="Sigma_54_int_dom_ATP-bd_2"/>
</dbReference>
<dbReference type="SMART" id="SM00382">
    <property type="entry name" value="AAA"/>
    <property type="match status" value="1"/>
</dbReference>
<dbReference type="PANTHER" id="PTHR32071">
    <property type="entry name" value="TRANSCRIPTIONAL REGULATORY PROTEIN"/>
    <property type="match status" value="1"/>
</dbReference>
<evidence type="ECO:0000256" key="2">
    <source>
        <dbReference type="ARBA" id="ARBA00022840"/>
    </source>
</evidence>
<dbReference type="NCBIfam" id="TIGR02974">
    <property type="entry name" value="phageshock_pspF"/>
    <property type="match status" value="1"/>
</dbReference>
<accession>A0AB39HDF2</accession>
<dbReference type="SUPFAM" id="SSF46689">
    <property type="entry name" value="Homeodomain-like"/>
    <property type="match status" value="1"/>
</dbReference>
<sequence>MITPPTTQVLIGEAANFLAAVEKASLLATVNRPVLIQGERGTGKELFAERLHYLSARWQHPLIKINCASFSPQLLESELFGHEAGAFTGAKQRRLGKFERANGGTLFLDEIATLTLEAQEKMLRLIEYGQFERLGGQQVQQIDIRVIGASHQCLKKAVQQGQFRADLLDRLAFDVVHVPPLSARQDDILPLAEHFAIRWQQEQKISYFGGWSTFAKQALLNYTWPGNVRELKNVVERSLYHHGKNTPVDQVILDPFQAPWSSPESDSNVSTPRRQASDITFPLDFTQQQDQFSRDLIKQALAFYQYHQKHTAQGLNLSYDQLRGLMKKYDIHRKINTRG</sequence>
<organism evidence="7">
    <name type="scientific">Vibrio sp. HB236076</name>
    <dbReference type="NCBI Taxonomy" id="3232307"/>
    <lineage>
        <taxon>Bacteria</taxon>
        <taxon>Pseudomonadati</taxon>
        <taxon>Pseudomonadota</taxon>
        <taxon>Gammaproteobacteria</taxon>
        <taxon>Vibrionales</taxon>
        <taxon>Vibrionaceae</taxon>
        <taxon>Vibrio</taxon>
    </lineage>
</organism>
<keyword evidence="4" id="KW-0238">DNA-binding</keyword>
<dbReference type="CDD" id="cd00009">
    <property type="entry name" value="AAA"/>
    <property type="match status" value="1"/>
</dbReference>